<dbReference type="EMBL" id="CABWIB010000001">
    <property type="protein sequence ID" value="VWL85671.1"/>
    <property type="molecule type" value="Genomic_DNA"/>
</dbReference>
<evidence type="ECO:0000313" key="2">
    <source>
        <dbReference type="Proteomes" id="UP000419017"/>
    </source>
</evidence>
<dbReference type="AlphaFoldDB" id="A0A6I8M891"/>
<organism evidence="1 2">
    <name type="scientific">Oceanivirga miroungae</name>
    <dbReference type="NCBI Taxonomy" id="1130046"/>
    <lineage>
        <taxon>Bacteria</taxon>
        <taxon>Fusobacteriati</taxon>
        <taxon>Fusobacteriota</taxon>
        <taxon>Fusobacteriia</taxon>
        <taxon>Fusobacteriales</taxon>
        <taxon>Leptotrichiaceae</taxon>
        <taxon>Oceanivirga</taxon>
    </lineage>
</organism>
<gene>
    <name evidence="1" type="ORF">OMES3154_00955</name>
</gene>
<protein>
    <submittedName>
        <fullName evidence="1">Uncharacterized protein</fullName>
    </submittedName>
</protein>
<dbReference type="Proteomes" id="UP000419017">
    <property type="component" value="Unassembled WGS sequence"/>
</dbReference>
<dbReference type="RefSeq" id="WP_156683646.1">
    <property type="nucleotide sequence ID" value="NZ_CABWIB010000001.1"/>
</dbReference>
<evidence type="ECO:0000313" key="1">
    <source>
        <dbReference type="EMBL" id="VWL85671.1"/>
    </source>
</evidence>
<accession>A0A6I8M891</accession>
<name>A0A6I8M891_9FUSO</name>
<keyword evidence="2" id="KW-1185">Reference proteome</keyword>
<sequence>MYKISINSIYRYENNEIEKIEKDYLANLLDDTYISDEIDLRFGKNFIEVIGKKNAYYIKRYELDKITRARLEVNSNLLETKIKTNKFKENNGVYMILASEYTTDNDKILDVKINIKIKEI</sequence>
<proteinExistence type="predicted"/>
<reference evidence="1 2" key="1">
    <citation type="submission" date="2019-10" db="EMBL/GenBank/DDBJ databases">
        <authorList>
            <person name="Blom J."/>
        </authorList>
    </citation>
    <scope>NUCLEOTIDE SEQUENCE [LARGE SCALE GENOMIC DNA]</scope>
    <source>
        <strain evidence="1 2">ES3154-GLU</strain>
    </source>
</reference>